<protein>
    <submittedName>
        <fullName evidence="1">Uncharacterized protein</fullName>
    </submittedName>
</protein>
<dbReference type="AlphaFoldDB" id="A0A381ZSH6"/>
<dbReference type="EMBL" id="UINC01022497">
    <property type="protein sequence ID" value="SVA92235.1"/>
    <property type="molecule type" value="Genomic_DNA"/>
</dbReference>
<gene>
    <name evidence="1" type="ORF">METZ01_LOCUS145089</name>
</gene>
<organism evidence="1">
    <name type="scientific">marine metagenome</name>
    <dbReference type="NCBI Taxonomy" id="408172"/>
    <lineage>
        <taxon>unclassified sequences</taxon>
        <taxon>metagenomes</taxon>
        <taxon>ecological metagenomes</taxon>
    </lineage>
</organism>
<evidence type="ECO:0000313" key="1">
    <source>
        <dbReference type="EMBL" id="SVA92235.1"/>
    </source>
</evidence>
<sequence>MKKRPWTVKEKQTLKDNYGVLPLKDLLPLLPGRTQNSIYKQVSYLRQRGWTFGQAQI</sequence>
<proteinExistence type="predicted"/>
<accession>A0A381ZSH6</accession>
<name>A0A381ZSH6_9ZZZZ</name>
<reference evidence="1" key="1">
    <citation type="submission" date="2018-05" db="EMBL/GenBank/DDBJ databases">
        <authorList>
            <person name="Lanie J.A."/>
            <person name="Ng W.-L."/>
            <person name="Kazmierczak K.M."/>
            <person name="Andrzejewski T.M."/>
            <person name="Davidsen T.M."/>
            <person name="Wayne K.J."/>
            <person name="Tettelin H."/>
            <person name="Glass J.I."/>
            <person name="Rusch D."/>
            <person name="Podicherti R."/>
            <person name="Tsui H.-C.T."/>
            <person name="Winkler M.E."/>
        </authorList>
    </citation>
    <scope>NUCLEOTIDE SEQUENCE</scope>
</reference>